<dbReference type="InterPro" id="IPR041715">
    <property type="entry name" value="HisRS-like_core"/>
</dbReference>
<dbReference type="RefSeq" id="WP_078922363.1">
    <property type="nucleotide sequence ID" value="NZ_FUYB01000007.1"/>
</dbReference>
<dbReference type="Proteomes" id="UP000190460">
    <property type="component" value="Unassembled WGS sequence"/>
</dbReference>
<keyword evidence="5 11" id="KW-0436">Ligase</keyword>
<dbReference type="GO" id="GO:0005737">
    <property type="term" value="C:cytoplasm"/>
    <property type="evidence" value="ECO:0007669"/>
    <property type="project" value="UniProtKB-SubCell"/>
</dbReference>
<dbReference type="NCBIfam" id="TIGR00442">
    <property type="entry name" value="hisS"/>
    <property type="match status" value="1"/>
</dbReference>
<reference evidence="14 15" key="1">
    <citation type="submission" date="2017-02" db="EMBL/GenBank/DDBJ databases">
        <authorList>
            <person name="Peterson S.W."/>
        </authorList>
    </citation>
    <scope>NUCLEOTIDE SEQUENCE [LARGE SCALE GENOMIC DNA]</scope>
    <source>
        <strain evidence="14 15">ATCC 49788</strain>
    </source>
</reference>
<evidence type="ECO:0000256" key="2">
    <source>
        <dbReference type="ARBA" id="ARBA00008226"/>
    </source>
</evidence>
<evidence type="ECO:0000259" key="13">
    <source>
        <dbReference type="PROSITE" id="PS50862"/>
    </source>
</evidence>
<dbReference type="PIRSF" id="PIRSF001549">
    <property type="entry name" value="His-tRNA_synth"/>
    <property type="match status" value="1"/>
</dbReference>
<evidence type="ECO:0000313" key="15">
    <source>
        <dbReference type="Proteomes" id="UP000190460"/>
    </source>
</evidence>
<feature type="binding site" evidence="12">
    <location>
        <position position="258"/>
    </location>
    <ligand>
        <name>L-histidine</name>
        <dbReference type="ChEBI" id="CHEBI:57595"/>
    </ligand>
</feature>
<keyword evidence="7 11" id="KW-0067">ATP-binding</keyword>
<dbReference type="GO" id="GO:0006427">
    <property type="term" value="P:histidyl-tRNA aminoacylation"/>
    <property type="evidence" value="ECO:0007669"/>
    <property type="project" value="UniProtKB-UniRule"/>
</dbReference>
<evidence type="ECO:0000256" key="11">
    <source>
        <dbReference type="HAMAP-Rule" id="MF_00127"/>
    </source>
</evidence>
<dbReference type="AlphaFoldDB" id="A0A1T4WMN5"/>
<sequence>MAKTIQSIRGMHDILPEQSTAWQSLESTVRQLLSRYSYREVRTPILEVTELFKRAVGEVTDIVEKEMYTFADRNGDSLSLRPEGTASCVRAGIEHGLFYNQQQRLWYTGPMFRHERPQKGRYRQFHQVGVETFGIQGPDIDAELIALSARLWQELGLKQVRLEINSLGTPASRAVYRDKLIEYFSAHFDQLDEEAKQRLQTNPMRILDTKHPLTRPIADAAPSLHDYLDPESKQHFAQLCSMLEAMGIEYLINPRLVRGLDYYTRTVFEWITEELGAQGTICAGGRYDGLVKQMGGHDTPACGFAMGMERLLELMQVQDSALNATRPDIYLVLAGESAIQQGMVLAEQLRTALPKLKLQINTGGGSLKTQMKRADKSGASYALILGEHELAAGEIGFKPMQNAEAKQLSFKLTELNQQLATQLQITNH</sequence>
<dbReference type="InterPro" id="IPR004516">
    <property type="entry name" value="HisRS/HisZ"/>
</dbReference>
<feature type="domain" description="Aminoacyl-transfer RNA synthetases class-II family profile" evidence="13">
    <location>
        <begin position="1"/>
        <end position="327"/>
    </location>
</feature>
<evidence type="ECO:0000256" key="1">
    <source>
        <dbReference type="ARBA" id="ARBA00004496"/>
    </source>
</evidence>
<gene>
    <name evidence="11" type="primary">hisS</name>
    <name evidence="14" type="ORF">SAMN02745130_01897</name>
</gene>
<keyword evidence="15" id="KW-1185">Reference proteome</keyword>
<comment type="catalytic activity">
    <reaction evidence="10 11">
        <text>tRNA(His) + L-histidine + ATP = L-histidyl-tRNA(His) + AMP + diphosphate + H(+)</text>
        <dbReference type="Rhea" id="RHEA:17313"/>
        <dbReference type="Rhea" id="RHEA-COMP:9665"/>
        <dbReference type="Rhea" id="RHEA-COMP:9689"/>
        <dbReference type="ChEBI" id="CHEBI:15378"/>
        <dbReference type="ChEBI" id="CHEBI:30616"/>
        <dbReference type="ChEBI" id="CHEBI:33019"/>
        <dbReference type="ChEBI" id="CHEBI:57595"/>
        <dbReference type="ChEBI" id="CHEBI:78442"/>
        <dbReference type="ChEBI" id="CHEBI:78527"/>
        <dbReference type="ChEBI" id="CHEBI:456215"/>
        <dbReference type="EC" id="6.1.1.21"/>
    </reaction>
</comment>
<keyword evidence="8 11" id="KW-0648">Protein biosynthesis</keyword>
<keyword evidence="9 11" id="KW-0030">Aminoacyl-tRNA synthetase</keyword>
<evidence type="ECO:0000256" key="6">
    <source>
        <dbReference type="ARBA" id="ARBA00022741"/>
    </source>
</evidence>
<dbReference type="GO" id="GO:0005524">
    <property type="term" value="F:ATP binding"/>
    <property type="evidence" value="ECO:0007669"/>
    <property type="project" value="UniProtKB-UniRule"/>
</dbReference>
<name>A0A1T4WMN5_9GAMM</name>
<dbReference type="CDD" id="cd00859">
    <property type="entry name" value="HisRS_anticodon"/>
    <property type="match status" value="1"/>
</dbReference>
<feature type="binding site" evidence="12">
    <location>
        <begin position="83"/>
        <end position="85"/>
    </location>
    <ligand>
        <name>L-histidine</name>
        <dbReference type="ChEBI" id="CHEBI:57595"/>
    </ligand>
</feature>
<evidence type="ECO:0000256" key="9">
    <source>
        <dbReference type="ARBA" id="ARBA00023146"/>
    </source>
</evidence>
<dbReference type="InterPro" id="IPR006195">
    <property type="entry name" value="aa-tRNA-synth_II"/>
</dbReference>
<dbReference type="STRING" id="92487.SAMN02745130_01897"/>
<accession>A0A1T4WMN5</accession>
<dbReference type="Gene3D" id="3.40.50.800">
    <property type="entry name" value="Anticodon-binding domain"/>
    <property type="match status" value="1"/>
</dbReference>
<proteinExistence type="inferred from homology"/>
<feature type="binding site" evidence="12">
    <location>
        <position position="113"/>
    </location>
    <ligand>
        <name>L-histidine</name>
        <dbReference type="ChEBI" id="CHEBI:57595"/>
    </ligand>
</feature>
<evidence type="ECO:0000256" key="5">
    <source>
        <dbReference type="ARBA" id="ARBA00022598"/>
    </source>
</evidence>
<feature type="binding site" evidence="12">
    <location>
        <begin position="262"/>
        <end position="263"/>
    </location>
    <ligand>
        <name>L-histidine</name>
        <dbReference type="ChEBI" id="CHEBI:57595"/>
    </ligand>
</feature>
<evidence type="ECO:0000256" key="3">
    <source>
        <dbReference type="ARBA" id="ARBA00011738"/>
    </source>
</evidence>
<evidence type="ECO:0000256" key="12">
    <source>
        <dbReference type="PIRSR" id="PIRSR001549-1"/>
    </source>
</evidence>
<dbReference type="SUPFAM" id="SSF55681">
    <property type="entry name" value="Class II aaRS and biotin synthetases"/>
    <property type="match status" value="1"/>
</dbReference>
<evidence type="ECO:0000256" key="7">
    <source>
        <dbReference type="ARBA" id="ARBA00022840"/>
    </source>
</evidence>
<comment type="similarity">
    <text evidence="2 11">Belongs to the class-II aminoacyl-tRNA synthetase family.</text>
</comment>
<evidence type="ECO:0000313" key="14">
    <source>
        <dbReference type="EMBL" id="SKA78602.1"/>
    </source>
</evidence>
<dbReference type="Pfam" id="PF13393">
    <property type="entry name" value="tRNA-synt_His"/>
    <property type="match status" value="1"/>
</dbReference>
<keyword evidence="6 11" id="KW-0547">Nucleotide-binding</keyword>
<dbReference type="HAMAP" id="MF_00127">
    <property type="entry name" value="His_tRNA_synth"/>
    <property type="match status" value="1"/>
</dbReference>
<comment type="subunit">
    <text evidence="3 11">Homodimer.</text>
</comment>
<dbReference type="PANTHER" id="PTHR43707:SF1">
    <property type="entry name" value="HISTIDINE--TRNA LIGASE, MITOCHONDRIAL-RELATED"/>
    <property type="match status" value="1"/>
</dbReference>
<protein>
    <recommendedName>
        <fullName evidence="11">Histidine--tRNA ligase</fullName>
        <ecNumber evidence="11">6.1.1.21</ecNumber>
    </recommendedName>
    <alternativeName>
        <fullName evidence="11">Histidyl-tRNA synthetase</fullName>
        <shortName evidence="11">HisRS</shortName>
    </alternativeName>
</protein>
<dbReference type="EMBL" id="FUYB01000007">
    <property type="protein sequence ID" value="SKA78602.1"/>
    <property type="molecule type" value="Genomic_DNA"/>
</dbReference>
<comment type="subcellular location">
    <subcellularLocation>
        <location evidence="1 11">Cytoplasm</location>
    </subcellularLocation>
</comment>
<dbReference type="SUPFAM" id="SSF52954">
    <property type="entry name" value="Class II aaRS ABD-related"/>
    <property type="match status" value="1"/>
</dbReference>
<keyword evidence="4 11" id="KW-0963">Cytoplasm</keyword>
<feature type="binding site" evidence="12">
    <location>
        <position position="131"/>
    </location>
    <ligand>
        <name>L-histidine</name>
        <dbReference type="ChEBI" id="CHEBI:57595"/>
    </ligand>
</feature>
<evidence type="ECO:0000256" key="8">
    <source>
        <dbReference type="ARBA" id="ARBA00022917"/>
    </source>
</evidence>
<dbReference type="OrthoDB" id="9800814at2"/>
<dbReference type="InterPro" id="IPR036621">
    <property type="entry name" value="Anticodon-bd_dom_sf"/>
</dbReference>
<evidence type="ECO:0000256" key="4">
    <source>
        <dbReference type="ARBA" id="ARBA00022490"/>
    </source>
</evidence>
<dbReference type="EC" id="6.1.1.21" evidence="11"/>
<dbReference type="Pfam" id="PF03129">
    <property type="entry name" value="HGTP_anticodon"/>
    <property type="match status" value="1"/>
</dbReference>
<dbReference type="InterPro" id="IPR045864">
    <property type="entry name" value="aa-tRNA-synth_II/BPL/LPL"/>
</dbReference>
<dbReference type="CDD" id="cd00773">
    <property type="entry name" value="HisRS-like_core"/>
    <property type="match status" value="1"/>
</dbReference>
<organism evidence="14 15">
    <name type="scientific">Thiothrix eikelboomii</name>
    <dbReference type="NCBI Taxonomy" id="92487"/>
    <lineage>
        <taxon>Bacteria</taxon>
        <taxon>Pseudomonadati</taxon>
        <taxon>Pseudomonadota</taxon>
        <taxon>Gammaproteobacteria</taxon>
        <taxon>Thiotrichales</taxon>
        <taxon>Thiotrichaceae</taxon>
        <taxon>Thiothrix</taxon>
    </lineage>
</organism>
<dbReference type="InterPro" id="IPR004154">
    <property type="entry name" value="Anticodon-bd"/>
</dbReference>
<evidence type="ECO:0000256" key="10">
    <source>
        <dbReference type="ARBA" id="ARBA00047639"/>
    </source>
</evidence>
<dbReference type="GO" id="GO:0004821">
    <property type="term" value="F:histidine-tRNA ligase activity"/>
    <property type="evidence" value="ECO:0007669"/>
    <property type="project" value="UniProtKB-UniRule"/>
</dbReference>
<feature type="binding site" evidence="12">
    <location>
        <position position="127"/>
    </location>
    <ligand>
        <name>L-histidine</name>
        <dbReference type="ChEBI" id="CHEBI:57595"/>
    </ligand>
</feature>
<dbReference type="PANTHER" id="PTHR43707">
    <property type="entry name" value="HISTIDYL-TRNA SYNTHETASE"/>
    <property type="match status" value="1"/>
</dbReference>
<dbReference type="InterPro" id="IPR033656">
    <property type="entry name" value="HisRS_anticodon"/>
</dbReference>
<dbReference type="PROSITE" id="PS50862">
    <property type="entry name" value="AA_TRNA_LIGASE_II"/>
    <property type="match status" value="1"/>
</dbReference>
<dbReference type="InterPro" id="IPR015807">
    <property type="entry name" value="His-tRNA-ligase"/>
</dbReference>
<dbReference type="Gene3D" id="3.30.930.10">
    <property type="entry name" value="Bira Bifunctional Protein, Domain 2"/>
    <property type="match status" value="1"/>
</dbReference>
<dbReference type="FunFam" id="3.30.930.10:FF:000005">
    <property type="entry name" value="Histidine--tRNA ligase"/>
    <property type="match status" value="1"/>
</dbReference>